<keyword evidence="4" id="KW-1185">Reference proteome</keyword>
<keyword evidence="2" id="KW-0472">Membrane</keyword>
<evidence type="ECO:0000313" key="4">
    <source>
        <dbReference type="Proteomes" id="UP000001883"/>
    </source>
</evidence>
<keyword evidence="2" id="KW-0812">Transmembrane</keyword>
<accession>D2NTU0</accession>
<dbReference type="Proteomes" id="UP000001883">
    <property type="component" value="Chromosome"/>
</dbReference>
<sequence length="1250" mass="133030">MHTAKPRPSQSMGGALMSILCPSLSACYCGALLREAQAALRYDRLAGVARLLALFTCERHLIACQLRTQVRDNGLRGEADLFQDLFTGSVRDELRRKTQLAQRGIHTSCTHFLADARTHAAGTHAVLNGHHNAVITGQFNDRRRHRHHPARVNDGRLNTLSGKHLGGFQSHTSHSTHGNEQHVTLTGLRVGFTGACQHVHTVAATLQGGNVLTHGALRVTNHGRCIVDSYGLTQFFTQGRTITRSRQVQTRNELQHRQIPHAVVACAVRAGNAGAVQHHGHARLVQGNVHEQLVKAAVQEGCVEGNHRVHAAVRQAGAHRHGVLLSDTYVNNALGVAFLEFAQTHGDEHRAGNTDDVLLLIRNIRDFATEDTGPRLGGAGRNILTGQRVNLAHRVELVVLIRAGGRVAVALLGNGVHNHRAGVVLRRGQCVLHSLLVVAVNGAHVLHAQVFKNALGYDDVLNARLHAVQAAVHHLTNGAAALQTDAHRIQGVVVAVIEAHAIHMLLHTVLELRQLVRKTANGRRVGAAVIVDHNHDLAGAVGSNIVHSLPRHTAGQRAVTNEDHGVAVIFTVELVRARNTVSPRNRAGGVRRSNNVVLRLATIRVTGQAALLTQSLKRVTTSHQLMHIGLVAGVEKNVVLGRFEDTVNAEGQLHNAQVRAQVTAGRRHVRHDELADLLRELLQLLVAEVLQVRRALNTREQLSSGAIANAVVGGGCATGGAIRGLLLRQCVFSGHTPTLLKVGARLIPCVGSSMILPFTMPKSRFMRPQSKTHRVERKRPEITPSGQAGEQPNPSNTAIICCFVTATSLALLSALLGAAAARTRLRRGTLKKRNRLHMMRIRVHIKRPKLHHIPTQLTQNTGVTTQGCRIARHVQNTLGVQRIQAFQGGSVRALTGRVKDHRINGGDFAKLKGGLQVHQVTCHVAANHLNAGVRRVLGAGAAIRREVRARILMGHRGALNADHGAGGAHGVRERGGEQTRAGVQVEGAFAFLRAEHGEHGSDHGGGGGAVNLPEAAGGHLVAEAAGAEGDFFGDGAQTRAEQLVAFGYAAVGAVGGTGAAALGLAVGGGLRGKEQRNLALGEQTPGVGCLLFDVLSDLLDGEARVDDELQQDPTAGGDGRLDFAYAAQVQLFKLQVTQLGGGEGKVDDRYGLGGAVRVHADAPGDGRALLAAVLLFAIVRADLGHVVAHAATPGQTLVVIAQGQLFNHEVGQQRRFEGQAAQAVDLGADDIGLVASLLIQVDVAVLHAAE</sequence>
<evidence type="ECO:0000313" key="3">
    <source>
        <dbReference type="EMBL" id="BAI65066.1"/>
    </source>
</evidence>
<dbReference type="STRING" id="680646.RMDY18_12340"/>
<protein>
    <submittedName>
        <fullName evidence="3">Dehydrogenase</fullName>
    </submittedName>
</protein>
<feature type="transmembrane region" description="Helical" evidence="2">
    <location>
        <begin position="797"/>
        <end position="821"/>
    </location>
</feature>
<dbReference type="KEGG" id="rmu:RMDY18_12340"/>
<dbReference type="PROSITE" id="PS51257">
    <property type="entry name" value="PROKAR_LIPOPROTEIN"/>
    <property type="match status" value="1"/>
</dbReference>
<gene>
    <name evidence="3" type="ordered locus">RMDY18_12340</name>
</gene>
<reference evidence="3 4" key="3">
    <citation type="journal article" date="2010" name="Sequencing">
        <title>Complete Genome Sequence of Rothia mucilaginosa DY-18: A Clinical Isolate with Dense Meshwork-Like Structures from a Persistent Apical Periodontitis Lesion.</title>
        <authorList>
            <person name="Yamane K."/>
            <person name="Nambu T."/>
            <person name="Yamanaka T."/>
            <person name="Mashimo C."/>
            <person name="Sugimori C."/>
            <person name="Leung K.-P."/>
            <person name="Fukushima H."/>
        </authorList>
    </citation>
    <scope>NUCLEOTIDE SEQUENCE [LARGE SCALE GENOMIC DNA]</scope>
    <source>
        <strain evidence="3 4">DY-18</strain>
    </source>
</reference>
<reference evidence="3 4" key="2">
    <citation type="journal article" date="2010" name="J Osaka Dent Univ">
        <title>Isolation and identification of Rothia mucilaginosa from persistent apical periodontitis lesions.</title>
        <authorList>
            <person name="Yamane K."/>
            <person name="Yoshida M."/>
            <person name="Fujihira T."/>
            <person name="Baba T."/>
            <person name="Tsuji N."/>
            <person name="Hayashi H."/>
            <person name="Sugimori C."/>
            <person name="Yamanaka T."/>
            <person name="Mashimo C."/>
            <person name="Nambu T."/>
            <person name="Kawai H."/>
            <person name="Fukushima H."/>
        </authorList>
    </citation>
    <scope>NUCLEOTIDE SEQUENCE [LARGE SCALE GENOMIC DNA]</scope>
    <source>
        <strain evidence="3 4">DY-18</strain>
    </source>
</reference>
<evidence type="ECO:0000256" key="1">
    <source>
        <dbReference type="SAM" id="MobiDB-lite"/>
    </source>
</evidence>
<reference evidence="4" key="1">
    <citation type="submission" date="2009-07" db="EMBL/GenBank/DDBJ databases">
        <title>Complete genome sequence of Rothia mucilaginosa DJ.</title>
        <authorList>
            <person name="Yamane K."/>
            <person name="Nambu T."/>
            <person name="Mashimo C."/>
            <person name="Sugimori C."/>
            <person name="Yamanaka T."/>
            <person name="Leung K."/>
            <person name="Fukushima H."/>
        </authorList>
    </citation>
    <scope>NUCLEOTIDE SEQUENCE [LARGE SCALE GENOMIC DNA]</scope>
    <source>
        <strain evidence="4">DY-18</strain>
    </source>
</reference>
<organism evidence="3 4">
    <name type="scientific">Rothia mucilaginosa (strain DY-18)</name>
    <name type="common">Stomatococcus mucilaginosus</name>
    <dbReference type="NCBI Taxonomy" id="680646"/>
    <lineage>
        <taxon>Bacteria</taxon>
        <taxon>Bacillati</taxon>
        <taxon>Actinomycetota</taxon>
        <taxon>Actinomycetes</taxon>
        <taxon>Micrococcales</taxon>
        <taxon>Micrococcaceae</taxon>
        <taxon>Rothia</taxon>
    </lineage>
</organism>
<keyword evidence="2" id="KW-1133">Transmembrane helix</keyword>
<feature type="region of interest" description="Disordered" evidence="1">
    <location>
        <begin position="766"/>
        <end position="792"/>
    </location>
</feature>
<evidence type="ECO:0000256" key="2">
    <source>
        <dbReference type="SAM" id="Phobius"/>
    </source>
</evidence>
<dbReference type="eggNOG" id="ENOG5033R6G">
    <property type="taxonomic scope" value="Bacteria"/>
</dbReference>
<name>D2NTU0_ROTMD</name>
<dbReference type="EMBL" id="AP011540">
    <property type="protein sequence ID" value="BAI65066.1"/>
    <property type="molecule type" value="Genomic_DNA"/>
</dbReference>
<dbReference type="HOGENOM" id="CLU_265811_0_0_11"/>
<proteinExistence type="predicted"/>
<dbReference type="AlphaFoldDB" id="D2NTU0"/>